<dbReference type="InterPro" id="IPR029039">
    <property type="entry name" value="Flavoprotein-like_sf"/>
</dbReference>
<dbReference type="PANTHER" id="PTHR43590">
    <property type="entry name" value="ARSENIC RESISTANCE PROTEIN ARSH (AFU_ORTHOLOGUE AFUA_5G15030)"/>
    <property type="match status" value="1"/>
</dbReference>
<dbReference type="Gene3D" id="3.40.50.360">
    <property type="match status" value="1"/>
</dbReference>
<name>A0A2K4P2M3_ECOLX</name>
<evidence type="ECO:0000313" key="4">
    <source>
        <dbReference type="EMBL" id="STM59823.1"/>
    </source>
</evidence>
<reference evidence="4 5" key="1">
    <citation type="submission" date="2018-06" db="EMBL/GenBank/DDBJ databases">
        <authorList>
            <consortium name="Pathogen Informatics"/>
            <person name="Doyle S."/>
        </authorList>
    </citation>
    <scope>NUCLEOTIDE SEQUENCE [LARGE SCALE GENOMIC DNA]</scope>
    <source>
        <strain evidence="4 5">NCTC10429</strain>
    </source>
</reference>
<dbReference type="Proteomes" id="UP000254088">
    <property type="component" value="Unassembled WGS sequence"/>
</dbReference>
<protein>
    <submittedName>
        <fullName evidence="4">Putative flavoprotein</fullName>
    </submittedName>
</protein>
<dbReference type="GO" id="GO:0016655">
    <property type="term" value="F:oxidoreductase activity, acting on NAD(P)H, quinone or similar compound as acceptor"/>
    <property type="evidence" value="ECO:0007669"/>
    <property type="project" value="TreeGrafter"/>
</dbReference>
<proteinExistence type="predicted"/>
<evidence type="ECO:0000256" key="2">
    <source>
        <dbReference type="ARBA" id="ARBA00022643"/>
    </source>
</evidence>
<evidence type="ECO:0000256" key="1">
    <source>
        <dbReference type="ARBA" id="ARBA00022630"/>
    </source>
</evidence>
<keyword evidence="1" id="KW-0285">Flavoprotein</keyword>
<sequence length="94" mass="10626">MEQFPALNTDCFDQHIAERLHLQEPPRILILYGSVRERSYSRFAAEEAGRLLTAMGAEVKFFNPSGLPLPDDAPDTHPKVSELRGLVRWCDGMV</sequence>
<dbReference type="InterPro" id="IPR014063">
    <property type="entry name" value="Arsenate-R_ArsH"/>
</dbReference>
<dbReference type="PANTHER" id="PTHR43590:SF1">
    <property type="entry name" value="ARSENIC RESISTANCE PROTEIN ARSH (AFU_ORTHOLOGUE AFUA_5G15030)"/>
    <property type="match status" value="1"/>
</dbReference>
<feature type="domain" description="NADPH-dependent FMN reductase-like" evidence="3">
    <location>
        <begin position="26"/>
        <end position="94"/>
    </location>
</feature>
<keyword evidence="2" id="KW-0288">FMN</keyword>
<dbReference type="SUPFAM" id="SSF52218">
    <property type="entry name" value="Flavoproteins"/>
    <property type="match status" value="1"/>
</dbReference>
<organism evidence="4 5">
    <name type="scientific">Escherichia coli</name>
    <dbReference type="NCBI Taxonomy" id="562"/>
    <lineage>
        <taxon>Bacteria</taxon>
        <taxon>Pseudomonadati</taxon>
        <taxon>Pseudomonadota</taxon>
        <taxon>Gammaproteobacteria</taxon>
        <taxon>Enterobacterales</taxon>
        <taxon>Enterobacteriaceae</taxon>
        <taxon>Escherichia</taxon>
    </lineage>
</organism>
<accession>A0A2K4P2M3</accession>
<gene>
    <name evidence="4" type="ORF">NCTC10429_06484</name>
</gene>
<evidence type="ECO:0000259" key="3">
    <source>
        <dbReference type="Pfam" id="PF03358"/>
    </source>
</evidence>
<dbReference type="InterPro" id="IPR005025">
    <property type="entry name" value="FMN_Rdtase-like_dom"/>
</dbReference>
<dbReference type="Pfam" id="PF03358">
    <property type="entry name" value="FMN_red"/>
    <property type="match status" value="1"/>
</dbReference>
<dbReference type="EMBL" id="UGEX01000005">
    <property type="protein sequence ID" value="STM59823.1"/>
    <property type="molecule type" value="Genomic_DNA"/>
</dbReference>
<dbReference type="AlphaFoldDB" id="A0A2K4P2M3"/>
<evidence type="ECO:0000313" key="5">
    <source>
        <dbReference type="Proteomes" id="UP000254088"/>
    </source>
</evidence>